<sequence>MENPKIVSPSMEAEDFTKECEEVIQSLHMEKNWDGLYLYKYKNFWCPTRAIRGMINFQPHFKALNSDLFLITIPKSGTTWLKALTFAIVNCWRHANLSESPIVKMSPHQLVKFLELDIYLNHKNPSLDDLPSPRIFTTHTPYAAVLIKLSHNPTPIEDAFEMLCTGIDGFGPFRDHVLGYWNASLEKPNKILFLKYEELKNDIIFQLEEVGSLLGVSFYRRGRK</sequence>
<evidence type="ECO:0000313" key="6">
    <source>
        <dbReference type="Proteomes" id="UP001370490"/>
    </source>
</evidence>
<evidence type="ECO:0000259" key="4">
    <source>
        <dbReference type="Pfam" id="PF00685"/>
    </source>
</evidence>
<evidence type="ECO:0000256" key="2">
    <source>
        <dbReference type="ARBA" id="ARBA00022679"/>
    </source>
</evidence>
<organism evidence="5 6">
    <name type="scientific">Dillenia turbinata</name>
    <dbReference type="NCBI Taxonomy" id="194707"/>
    <lineage>
        <taxon>Eukaryota</taxon>
        <taxon>Viridiplantae</taxon>
        <taxon>Streptophyta</taxon>
        <taxon>Embryophyta</taxon>
        <taxon>Tracheophyta</taxon>
        <taxon>Spermatophyta</taxon>
        <taxon>Magnoliopsida</taxon>
        <taxon>eudicotyledons</taxon>
        <taxon>Gunneridae</taxon>
        <taxon>Pentapetalae</taxon>
        <taxon>Dilleniales</taxon>
        <taxon>Dilleniaceae</taxon>
        <taxon>Dillenia</taxon>
    </lineage>
</organism>
<comment type="caution">
    <text evidence="5">The sequence shown here is derived from an EMBL/GenBank/DDBJ whole genome shotgun (WGS) entry which is preliminary data.</text>
</comment>
<evidence type="ECO:0000256" key="1">
    <source>
        <dbReference type="ARBA" id="ARBA00005771"/>
    </source>
</evidence>
<dbReference type="SUPFAM" id="SSF52540">
    <property type="entry name" value="P-loop containing nucleoside triphosphate hydrolases"/>
    <property type="match status" value="1"/>
</dbReference>
<dbReference type="InterPro" id="IPR027417">
    <property type="entry name" value="P-loop_NTPase"/>
</dbReference>
<proteinExistence type="inferred from homology"/>
<dbReference type="InterPro" id="IPR000863">
    <property type="entry name" value="Sulfotransferase_dom"/>
</dbReference>
<protein>
    <recommendedName>
        <fullName evidence="3">Sulfotransferase</fullName>
        <ecNumber evidence="3">2.8.2.-</ecNumber>
    </recommendedName>
</protein>
<dbReference type="Proteomes" id="UP001370490">
    <property type="component" value="Unassembled WGS sequence"/>
</dbReference>
<dbReference type="PANTHER" id="PTHR11783">
    <property type="entry name" value="SULFOTRANSFERASE SULT"/>
    <property type="match status" value="1"/>
</dbReference>
<reference evidence="5 6" key="1">
    <citation type="submission" date="2023-12" db="EMBL/GenBank/DDBJ databases">
        <title>A high-quality genome assembly for Dillenia turbinata (Dilleniales).</title>
        <authorList>
            <person name="Chanderbali A."/>
        </authorList>
    </citation>
    <scope>NUCLEOTIDE SEQUENCE [LARGE SCALE GENOMIC DNA]</scope>
    <source>
        <strain evidence="5">LSX21</strain>
        <tissue evidence="5">Leaf</tissue>
    </source>
</reference>
<dbReference type="GO" id="GO:0008146">
    <property type="term" value="F:sulfotransferase activity"/>
    <property type="evidence" value="ECO:0007669"/>
    <property type="project" value="InterPro"/>
</dbReference>
<keyword evidence="2 3" id="KW-0808">Transferase</keyword>
<keyword evidence="6" id="KW-1185">Reference proteome</keyword>
<dbReference type="AlphaFoldDB" id="A0AAN8UNP1"/>
<accession>A0AAN8UNP1</accession>
<evidence type="ECO:0000313" key="5">
    <source>
        <dbReference type="EMBL" id="KAK6915141.1"/>
    </source>
</evidence>
<feature type="domain" description="Sulfotransferase" evidence="4">
    <location>
        <begin position="66"/>
        <end position="147"/>
    </location>
</feature>
<dbReference type="EMBL" id="JBAMMX010000025">
    <property type="protein sequence ID" value="KAK6915141.1"/>
    <property type="molecule type" value="Genomic_DNA"/>
</dbReference>
<dbReference type="Gene3D" id="3.40.50.300">
    <property type="entry name" value="P-loop containing nucleotide triphosphate hydrolases"/>
    <property type="match status" value="2"/>
</dbReference>
<evidence type="ECO:0000256" key="3">
    <source>
        <dbReference type="RuleBase" id="RU361155"/>
    </source>
</evidence>
<comment type="similarity">
    <text evidence="1 3">Belongs to the sulfotransferase 1 family.</text>
</comment>
<dbReference type="EC" id="2.8.2.-" evidence="3"/>
<dbReference type="Pfam" id="PF00685">
    <property type="entry name" value="Sulfotransfer_1"/>
    <property type="match status" value="2"/>
</dbReference>
<feature type="domain" description="Sulfotransferase" evidence="4">
    <location>
        <begin position="149"/>
        <end position="218"/>
    </location>
</feature>
<name>A0AAN8UNP1_9MAGN</name>
<gene>
    <name evidence="5" type="ORF">RJ641_020258</name>
</gene>